<name>A0ABX0XHV2_9SPHN</name>
<sequence length="61" mass="7373">MMDQLNSHIYYRRREQHEKRMAERSSAPEIAAIHTDMAKRYARLYEEALRQEASLKPRILL</sequence>
<organism evidence="1 2">
    <name type="scientific">Sphingomonas jejuensis</name>
    <dbReference type="NCBI Taxonomy" id="904715"/>
    <lineage>
        <taxon>Bacteria</taxon>
        <taxon>Pseudomonadati</taxon>
        <taxon>Pseudomonadota</taxon>
        <taxon>Alphaproteobacteria</taxon>
        <taxon>Sphingomonadales</taxon>
        <taxon>Sphingomonadaceae</taxon>
        <taxon>Sphingomonas</taxon>
    </lineage>
</organism>
<dbReference type="Proteomes" id="UP000734218">
    <property type="component" value="Unassembled WGS sequence"/>
</dbReference>
<accession>A0ABX0XHV2</accession>
<comment type="caution">
    <text evidence="1">The sequence shown here is derived from an EMBL/GenBank/DDBJ whole genome shotgun (WGS) entry which is preliminary data.</text>
</comment>
<protein>
    <submittedName>
        <fullName evidence="1">IS1 family transposase</fullName>
    </submittedName>
</protein>
<evidence type="ECO:0000313" key="1">
    <source>
        <dbReference type="EMBL" id="NJC32894.1"/>
    </source>
</evidence>
<proteinExistence type="predicted"/>
<reference evidence="1 2" key="1">
    <citation type="submission" date="2020-03" db="EMBL/GenBank/DDBJ databases">
        <title>Genomic Encyclopedia of Type Strains, Phase IV (KMG-IV): sequencing the most valuable type-strain genomes for metagenomic binning, comparative biology and taxonomic classification.</title>
        <authorList>
            <person name="Goeker M."/>
        </authorList>
    </citation>
    <scope>NUCLEOTIDE SEQUENCE [LARGE SCALE GENOMIC DNA]</scope>
    <source>
        <strain evidence="1 2">DSM 27651</strain>
    </source>
</reference>
<dbReference type="EMBL" id="JAATJE010000001">
    <property type="protein sequence ID" value="NJC32894.1"/>
    <property type="molecule type" value="Genomic_DNA"/>
</dbReference>
<dbReference type="RefSeq" id="WP_167952413.1">
    <property type="nucleotide sequence ID" value="NZ_JAATJE010000001.1"/>
</dbReference>
<keyword evidence="2" id="KW-1185">Reference proteome</keyword>
<gene>
    <name evidence="1" type="ORF">GGR88_000368</name>
</gene>
<evidence type="ECO:0000313" key="2">
    <source>
        <dbReference type="Proteomes" id="UP000734218"/>
    </source>
</evidence>